<comment type="caution">
    <text evidence="1">The sequence shown here is derived from an EMBL/GenBank/DDBJ whole genome shotgun (WGS) entry which is preliminary data.</text>
</comment>
<organism evidence="1 2">
    <name type="scientific">Archangium gephyra</name>
    <dbReference type="NCBI Taxonomy" id="48"/>
    <lineage>
        <taxon>Bacteria</taxon>
        <taxon>Pseudomonadati</taxon>
        <taxon>Myxococcota</taxon>
        <taxon>Myxococcia</taxon>
        <taxon>Myxococcales</taxon>
        <taxon>Cystobacterineae</taxon>
        <taxon>Archangiaceae</taxon>
        <taxon>Archangium</taxon>
    </lineage>
</organism>
<protein>
    <submittedName>
        <fullName evidence="1">Uncharacterized protein</fullName>
    </submittedName>
</protein>
<gene>
    <name evidence="1" type="ORF">DI536_28930</name>
</gene>
<evidence type="ECO:0000313" key="1">
    <source>
        <dbReference type="EMBL" id="PZR07083.1"/>
    </source>
</evidence>
<evidence type="ECO:0000313" key="2">
    <source>
        <dbReference type="Proteomes" id="UP000249061"/>
    </source>
</evidence>
<dbReference type="Proteomes" id="UP000249061">
    <property type="component" value="Unassembled WGS sequence"/>
</dbReference>
<accession>A0A2W5T2I5</accession>
<sequence>MPLSEESVIDHIRVQPEGELLVFSYSRIVRDGVEVARGPVEGRVILPGDDFEAEPNERVRDIARVVHTPAVVAAYQAATENTPPPLPTSEG</sequence>
<dbReference type="AlphaFoldDB" id="A0A2W5T2I5"/>
<dbReference type="EMBL" id="QFQP01000034">
    <property type="protein sequence ID" value="PZR07083.1"/>
    <property type="molecule type" value="Genomic_DNA"/>
</dbReference>
<name>A0A2W5T2I5_9BACT</name>
<proteinExistence type="predicted"/>
<reference evidence="1 2" key="1">
    <citation type="submission" date="2017-08" db="EMBL/GenBank/DDBJ databases">
        <title>Infants hospitalized years apart are colonized by the same room-sourced microbial strains.</title>
        <authorList>
            <person name="Brooks B."/>
            <person name="Olm M.R."/>
            <person name="Firek B.A."/>
            <person name="Baker R."/>
            <person name="Thomas B.C."/>
            <person name="Morowitz M.J."/>
            <person name="Banfield J.F."/>
        </authorList>
    </citation>
    <scope>NUCLEOTIDE SEQUENCE [LARGE SCALE GENOMIC DNA]</scope>
    <source>
        <strain evidence="1">S2_003_000_R2_14</strain>
    </source>
</reference>